<organism evidence="3 4">
    <name type="scientific">Cuscuta europaea</name>
    <name type="common">European dodder</name>
    <dbReference type="NCBI Taxonomy" id="41803"/>
    <lineage>
        <taxon>Eukaryota</taxon>
        <taxon>Viridiplantae</taxon>
        <taxon>Streptophyta</taxon>
        <taxon>Embryophyta</taxon>
        <taxon>Tracheophyta</taxon>
        <taxon>Spermatophyta</taxon>
        <taxon>Magnoliopsida</taxon>
        <taxon>eudicotyledons</taxon>
        <taxon>Gunneridae</taxon>
        <taxon>Pentapetalae</taxon>
        <taxon>asterids</taxon>
        <taxon>lamiids</taxon>
        <taxon>Solanales</taxon>
        <taxon>Convolvulaceae</taxon>
        <taxon>Cuscuteae</taxon>
        <taxon>Cuscuta</taxon>
        <taxon>Cuscuta subgen. Cuscuta</taxon>
    </lineage>
</organism>
<dbReference type="Proteomes" id="UP001152484">
    <property type="component" value="Unassembled WGS sequence"/>
</dbReference>
<feature type="coiled-coil region" evidence="1">
    <location>
        <begin position="65"/>
        <end position="120"/>
    </location>
</feature>
<dbReference type="PANTHER" id="PTHR34778:SF2">
    <property type="entry name" value="OS02G0580700 PROTEIN"/>
    <property type="match status" value="1"/>
</dbReference>
<dbReference type="AlphaFoldDB" id="A0A9P1E550"/>
<comment type="caution">
    <text evidence="3">The sequence shown here is derived from an EMBL/GenBank/DDBJ whole genome shotgun (WGS) entry which is preliminary data.</text>
</comment>
<dbReference type="EMBL" id="CAMAPE010000010">
    <property type="protein sequence ID" value="CAH9078810.1"/>
    <property type="molecule type" value="Genomic_DNA"/>
</dbReference>
<evidence type="ECO:0000313" key="3">
    <source>
        <dbReference type="EMBL" id="CAH9078810.1"/>
    </source>
</evidence>
<name>A0A9P1E550_CUSEU</name>
<evidence type="ECO:0000256" key="1">
    <source>
        <dbReference type="SAM" id="Coils"/>
    </source>
</evidence>
<protein>
    <submittedName>
        <fullName evidence="3">Uncharacterized protein</fullName>
    </submittedName>
</protein>
<feature type="compositionally biased region" description="Basic and acidic residues" evidence="2">
    <location>
        <begin position="453"/>
        <end position="467"/>
    </location>
</feature>
<evidence type="ECO:0000256" key="2">
    <source>
        <dbReference type="SAM" id="MobiDB-lite"/>
    </source>
</evidence>
<proteinExistence type="predicted"/>
<gene>
    <name evidence="3" type="ORF">CEURO_LOCUS6943</name>
</gene>
<evidence type="ECO:0000313" key="4">
    <source>
        <dbReference type="Proteomes" id="UP001152484"/>
    </source>
</evidence>
<dbReference type="PANTHER" id="PTHR34778">
    <property type="entry name" value="OS02G0580700 PROTEIN"/>
    <property type="match status" value="1"/>
</dbReference>
<feature type="compositionally biased region" description="Basic and acidic residues" evidence="2">
    <location>
        <begin position="340"/>
        <end position="361"/>
    </location>
</feature>
<feature type="compositionally biased region" description="Basic and acidic residues" evidence="2">
    <location>
        <begin position="318"/>
        <end position="331"/>
    </location>
</feature>
<feature type="region of interest" description="Disordered" evidence="2">
    <location>
        <begin position="258"/>
        <end position="363"/>
    </location>
</feature>
<dbReference type="OrthoDB" id="657513at2759"/>
<feature type="region of interest" description="Disordered" evidence="2">
    <location>
        <begin position="411"/>
        <end position="470"/>
    </location>
</feature>
<reference evidence="3" key="1">
    <citation type="submission" date="2022-07" db="EMBL/GenBank/DDBJ databases">
        <authorList>
            <person name="Macas J."/>
            <person name="Novak P."/>
            <person name="Neumann P."/>
        </authorList>
    </citation>
    <scope>NUCLEOTIDE SEQUENCE</scope>
</reference>
<feature type="compositionally biased region" description="Basic residues" evidence="2">
    <location>
        <begin position="305"/>
        <end position="317"/>
    </location>
</feature>
<accession>A0A9P1E550</accession>
<keyword evidence="1" id="KW-0175">Coiled coil</keyword>
<keyword evidence="4" id="KW-1185">Reference proteome</keyword>
<sequence>MGADERLTALKKAYADIILNTSKEAAARIMVSERKALRFQHELQVVKEDALRTLLRIKQMMDSKINEAESTRLSQQRKIEELEAQLHEAEDIVSDLRGELREAHAALERVKINKQSAHREPKENTVFCASELQDGHVAVPDIVKNMNLIQINEGYKSCSRTVNHTGNTYFSHPDLPSIILRSKEPELYRNGCTQRIRACEGNTLAKELSLSGKKTGRNDENKEVCVIPAEKEVVVEEADRLVSFSSFNKKRKRANRYGKGRVALDGNLPPTPPSLVKTDDEGQPNNNNLDCDEKKEESMVLSKSSYRKRKRAKRNRKYGTDLDRNLPDHSSEMTPLSSSPERDDSKPELVESHGVEKEVSDHNGLAEVVAPALQETGSTGSSGITVHDKSGLKVCDAAKDENRTFKYTFQRKRKRGPPSSREVDDSAHNASAHNCTVVKNEEEKQQSVVLVDQRPKLSAESSRDSRRMAQVARQLISLSEKKWWQ</sequence>